<organism evidence="1 2">
    <name type="scientific">Rubripirellula obstinata</name>
    <dbReference type="NCBI Taxonomy" id="406547"/>
    <lineage>
        <taxon>Bacteria</taxon>
        <taxon>Pseudomonadati</taxon>
        <taxon>Planctomycetota</taxon>
        <taxon>Planctomycetia</taxon>
        <taxon>Pirellulales</taxon>
        <taxon>Pirellulaceae</taxon>
        <taxon>Rubripirellula</taxon>
    </lineage>
</organism>
<sequence>MGCSGAGLARLFFCLHVKSSRPENPDVIRAGALS</sequence>
<keyword evidence="2" id="KW-1185">Reference proteome</keyword>
<comment type="caution">
    <text evidence="1">The sequence shown here is derived from an EMBL/GenBank/DDBJ whole genome shotgun (WGS) entry which is preliminary data.</text>
</comment>
<reference evidence="1 2" key="1">
    <citation type="submission" date="2019-08" db="EMBL/GenBank/DDBJ databases">
        <title>Deep-cultivation of Planctomycetes and their phenomic and genomic characterization uncovers novel biology.</title>
        <authorList>
            <person name="Wiegand S."/>
            <person name="Jogler M."/>
            <person name="Boedeker C."/>
            <person name="Pinto D."/>
            <person name="Vollmers J."/>
            <person name="Rivas-Marin E."/>
            <person name="Kohn T."/>
            <person name="Peeters S.H."/>
            <person name="Heuer A."/>
            <person name="Rast P."/>
            <person name="Oberbeckmann S."/>
            <person name="Bunk B."/>
            <person name="Jeske O."/>
            <person name="Meyerdierks A."/>
            <person name="Storesund J.E."/>
            <person name="Kallscheuer N."/>
            <person name="Luecker S."/>
            <person name="Lage O.M."/>
            <person name="Pohl T."/>
            <person name="Merkel B.J."/>
            <person name="Hornburger P."/>
            <person name="Mueller R.-W."/>
            <person name="Bruemmer F."/>
            <person name="Labrenz M."/>
            <person name="Spormann A.M."/>
            <person name="Op Den Camp H."/>
            <person name="Overmann J."/>
            <person name="Amann R."/>
            <person name="Jetten M.S.M."/>
            <person name="Mascher T."/>
            <person name="Medema M.H."/>
            <person name="Devos D.P."/>
            <person name="Kaster A.-K."/>
            <person name="Ovreas L."/>
            <person name="Rohde M."/>
            <person name="Galperin M.Y."/>
            <person name="Jogler C."/>
        </authorList>
    </citation>
    <scope>NUCLEOTIDE SEQUENCE [LARGE SCALE GENOMIC DNA]</scope>
    <source>
        <strain evidence="1 2">LF1</strain>
    </source>
</reference>
<dbReference type="EMBL" id="VRLW01000016">
    <property type="protein sequence ID" value="KAA1256875.1"/>
    <property type="molecule type" value="Genomic_DNA"/>
</dbReference>
<protein>
    <submittedName>
        <fullName evidence="1">Uncharacterized protein</fullName>
    </submittedName>
</protein>
<dbReference type="Proteomes" id="UP000322699">
    <property type="component" value="Unassembled WGS sequence"/>
</dbReference>
<gene>
    <name evidence="1" type="ORF">LF1_58280</name>
</gene>
<accession>A0A5B1CA59</accession>
<dbReference type="AlphaFoldDB" id="A0A5B1CA59"/>
<evidence type="ECO:0000313" key="1">
    <source>
        <dbReference type="EMBL" id="KAA1256875.1"/>
    </source>
</evidence>
<evidence type="ECO:0000313" key="2">
    <source>
        <dbReference type="Proteomes" id="UP000322699"/>
    </source>
</evidence>
<name>A0A5B1CA59_9BACT</name>
<proteinExistence type="predicted"/>